<evidence type="ECO:0000256" key="4">
    <source>
        <dbReference type="ARBA" id="ARBA00022801"/>
    </source>
</evidence>
<keyword evidence="3" id="KW-0732">Signal</keyword>
<evidence type="ECO:0000313" key="7">
    <source>
        <dbReference type="Proteomes" id="UP001208570"/>
    </source>
</evidence>
<evidence type="ECO:0000256" key="2">
    <source>
        <dbReference type="ARBA" id="ARBA00022670"/>
    </source>
</evidence>
<dbReference type="InterPro" id="IPR029058">
    <property type="entry name" value="AB_hydrolase_fold"/>
</dbReference>
<evidence type="ECO:0000256" key="5">
    <source>
        <dbReference type="ARBA" id="ARBA00023180"/>
    </source>
</evidence>
<dbReference type="PANTHER" id="PTHR11010">
    <property type="entry name" value="PROTEASE S28 PRO-X CARBOXYPEPTIDASE-RELATED"/>
    <property type="match status" value="1"/>
</dbReference>
<dbReference type="GO" id="GO:0006508">
    <property type="term" value="P:proteolysis"/>
    <property type="evidence" value="ECO:0007669"/>
    <property type="project" value="UniProtKB-KW"/>
</dbReference>
<comment type="similarity">
    <text evidence="1">Belongs to the peptidase S28 family.</text>
</comment>
<dbReference type="Gene3D" id="1.20.120.980">
    <property type="entry name" value="Serine carboxypeptidase S28, SKS domain"/>
    <property type="match status" value="1"/>
</dbReference>
<keyword evidence="5" id="KW-0325">Glycoprotein</keyword>
<dbReference type="InterPro" id="IPR042269">
    <property type="entry name" value="Ser_carbopepase_S28_SKS"/>
</dbReference>
<dbReference type="InterPro" id="IPR008758">
    <property type="entry name" value="Peptidase_S28"/>
</dbReference>
<proteinExistence type="inferred from homology"/>
<reference evidence="6" key="1">
    <citation type="journal article" date="2023" name="Mol. Biol. Evol.">
        <title>Third-Generation Sequencing Reveals the Adaptive Role of the Epigenome in Three Deep-Sea Polychaetes.</title>
        <authorList>
            <person name="Perez M."/>
            <person name="Aroh O."/>
            <person name="Sun Y."/>
            <person name="Lan Y."/>
            <person name="Juniper S.K."/>
            <person name="Young C.R."/>
            <person name="Angers B."/>
            <person name="Qian P.Y."/>
        </authorList>
    </citation>
    <scope>NUCLEOTIDE SEQUENCE</scope>
    <source>
        <strain evidence="6">P08H-3</strain>
    </source>
</reference>
<dbReference type="PANTHER" id="PTHR11010:SF107">
    <property type="entry name" value="DIPEPTIDYL PEPTIDASE 2"/>
    <property type="match status" value="1"/>
</dbReference>
<keyword evidence="2" id="KW-0645">Protease</keyword>
<evidence type="ECO:0000256" key="3">
    <source>
        <dbReference type="ARBA" id="ARBA00022729"/>
    </source>
</evidence>
<dbReference type="GO" id="GO:0031982">
    <property type="term" value="C:vesicle"/>
    <property type="evidence" value="ECO:0007669"/>
    <property type="project" value="TreeGrafter"/>
</dbReference>
<dbReference type="Pfam" id="PF05577">
    <property type="entry name" value="Peptidase_S28"/>
    <property type="match status" value="1"/>
</dbReference>
<name>A0AAD9MZS6_9ANNE</name>
<keyword evidence="4" id="KW-0378">Hydrolase</keyword>
<evidence type="ECO:0000256" key="1">
    <source>
        <dbReference type="ARBA" id="ARBA00011079"/>
    </source>
</evidence>
<accession>A0AAD9MZS6</accession>
<dbReference type="Proteomes" id="UP001208570">
    <property type="component" value="Unassembled WGS sequence"/>
</dbReference>
<dbReference type="SUPFAM" id="SSF53474">
    <property type="entry name" value="alpha/beta-Hydrolases"/>
    <property type="match status" value="1"/>
</dbReference>
<sequence>MDFDPNDKGSKRFYGKSLPFDVKKTYQHPYVDLLTVEQAMGDFAVFIDWFKTSVGAKDNPVIAFGGSYGGMLSAYMRFKYPNLISGSIAASAPIYLTAGVSSRRFFFEDVTQDFKTALSGCADGVRQGFRQMFNVISKGKQGLQQISEVFNLCSPLTQRQHVEHLVGWIRNAFTYLAMLDYPYPTVFMSPLPGHPVKNYDQTTTT</sequence>
<dbReference type="EMBL" id="JAODUP010000471">
    <property type="protein sequence ID" value="KAK2149034.1"/>
    <property type="molecule type" value="Genomic_DNA"/>
</dbReference>
<dbReference type="GO" id="GO:0070008">
    <property type="term" value="F:serine-type exopeptidase activity"/>
    <property type="evidence" value="ECO:0007669"/>
    <property type="project" value="InterPro"/>
</dbReference>
<gene>
    <name evidence="6" type="ORF">LSH36_471g05010</name>
</gene>
<organism evidence="6 7">
    <name type="scientific">Paralvinella palmiformis</name>
    <dbReference type="NCBI Taxonomy" id="53620"/>
    <lineage>
        <taxon>Eukaryota</taxon>
        <taxon>Metazoa</taxon>
        <taxon>Spiralia</taxon>
        <taxon>Lophotrochozoa</taxon>
        <taxon>Annelida</taxon>
        <taxon>Polychaeta</taxon>
        <taxon>Sedentaria</taxon>
        <taxon>Canalipalpata</taxon>
        <taxon>Terebellida</taxon>
        <taxon>Terebelliformia</taxon>
        <taxon>Alvinellidae</taxon>
        <taxon>Paralvinella</taxon>
    </lineage>
</organism>
<protein>
    <submittedName>
        <fullName evidence="6">Uncharacterized protein</fullName>
    </submittedName>
</protein>
<dbReference type="AlphaFoldDB" id="A0AAD9MZS6"/>
<keyword evidence="7" id="KW-1185">Reference proteome</keyword>
<dbReference type="GO" id="GO:0008239">
    <property type="term" value="F:dipeptidyl-peptidase activity"/>
    <property type="evidence" value="ECO:0007669"/>
    <property type="project" value="TreeGrafter"/>
</dbReference>
<comment type="caution">
    <text evidence="6">The sequence shown here is derived from an EMBL/GenBank/DDBJ whole genome shotgun (WGS) entry which is preliminary data.</text>
</comment>
<evidence type="ECO:0000313" key="6">
    <source>
        <dbReference type="EMBL" id="KAK2149034.1"/>
    </source>
</evidence>